<dbReference type="SUPFAM" id="SSF48371">
    <property type="entry name" value="ARM repeat"/>
    <property type="match status" value="1"/>
</dbReference>
<dbReference type="InterPro" id="IPR011989">
    <property type="entry name" value="ARM-like"/>
</dbReference>
<evidence type="ECO:0000313" key="4">
    <source>
        <dbReference type="Proteomes" id="UP000186594"/>
    </source>
</evidence>
<dbReference type="InterPro" id="IPR013713">
    <property type="entry name" value="XPO2_central"/>
</dbReference>
<evidence type="ECO:0000313" key="3">
    <source>
        <dbReference type="EMBL" id="OLL26294.1"/>
    </source>
</evidence>
<keyword evidence="4" id="KW-1185">Reference proteome</keyword>
<feature type="domain" description="Exportin-2 central" evidence="2">
    <location>
        <begin position="1"/>
        <end position="181"/>
    </location>
</feature>
<dbReference type="STRING" id="1198029.A0A1U7LUH2"/>
<dbReference type="Proteomes" id="UP000186594">
    <property type="component" value="Unassembled WGS sequence"/>
</dbReference>
<dbReference type="PANTHER" id="PTHR10997:SF8">
    <property type="entry name" value="EXPORTIN-2"/>
    <property type="match status" value="1"/>
</dbReference>
<dbReference type="Gene3D" id="1.25.10.10">
    <property type="entry name" value="Leucine-rich Repeat Variant"/>
    <property type="match status" value="1"/>
</dbReference>
<feature type="domain" description="Exportin-2 C-terminal" evidence="1">
    <location>
        <begin position="182"/>
        <end position="621"/>
    </location>
</feature>
<dbReference type="InterPro" id="IPR005043">
    <property type="entry name" value="XPO2_C"/>
</dbReference>
<dbReference type="GO" id="GO:0006611">
    <property type="term" value="P:protein export from nucleus"/>
    <property type="evidence" value="ECO:0007669"/>
    <property type="project" value="TreeGrafter"/>
</dbReference>
<dbReference type="AlphaFoldDB" id="A0A1U7LUH2"/>
<accession>A0A1U7LUH2</accession>
<dbReference type="InterPro" id="IPR016024">
    <property type="entry name" value="ARM-type_fold"/>
</dbReference>
<dbReference type="GO" id="GO:0005049">
    <property type="term" value="F:nuclear export signal receptor activity"/>
    <property type="evidence" value="ECO:0007669"/>
    <property type="project" value="TreeGrafter"/>
</dbReference>
<dbReference type="GO" id="GO:0006606">
    <property type="term" value="P:protein import into nucleus"/>
    <property type="evidence" value="ECO:0007669"/>
    <property type="project" value="TreeGrafter"/>
</dbReference>
<dbReference type="Pfam" id="PF03378">
    <property type="entry name" value="CAS_CSE1"/>
    <property type="match status" value="1"/>
</dbReference>
<name>A0A1U7LUH2_NEOID</name>
<dbReference type="GO" id="GO:0005829">
    <property type="term" value="C:cytosol"/>
    <property type="evidence" value="ECO:0007669"/>
    <property type="project" value="TreeGrafter"/>
</dbReference>
<dbReference type="EMBL" id="LXFE01000207">
    <property type="protein sequence ID" value="OLL26294.1"/>
    <property type="molecule type" value="Genomic_DNA"/>
</dbReference>
<evidence type="ECO:0000259" key="2">
    <source>
        <dbReference type="Pfam" id="PF08506"/>
    </source>
</evidence>
<reference evidence="3 4" key="1">
    <citation type="submission" date="2016-04" db="EMBL/GenBank/DDBJ databases">
        <title>Evolutionary innovation and constraint leading to complex multicellularity in the Ascomycota.</title>
        <authorList>
            <person name="Cisse O."/>
            <person name="Nguyen A."/>
            <person name="Hewitt D.A."/>
            <person name="Jedd G."/>
            <person name="Stajich J.E."/>
        </authorList>
    </citation>
    <scope>NUCLEOTIDE SEQUENCE [LARGE SCALE GENOMIC DNA]</scope>
    <source>
        <strain evidence="3 4">DAH-3</strain>
    </source>
</reference>
<dbReference type="PANTHER" id="PTHR10997">
    <property type="entry name" value="IMPORTIN-7, 8, 11"/>
    <property type="match status" value="1"/>
</dbReference>
<dbReference type="GO" id="GO:0031267">
    <property type="term" value="F:small GTPase binding"/>
    <property type="evidence" value="ECO:0007669"/>
    <property type="project" value="InterPro"/>
</dbReference>
<dbReference type="GO" id="GO:0005635">
    <property type="term" value="C:nuclear envelope"/>
    <property type="evidence" value="ECO:0007669"/>
    <property type="project" value="TreeGrafter"/>
</dbReference>
<protein>
    <submittedName>
        <fullName evidence="3">Importin-alpha re-exporter</fullName>
    </submittedName>
</protein>
<evidence type="ECO:0000259" key="1">
    <source>
        <dbReference type="Pfam" id="PF03378"/>
    </source>
</evidence>
<dbReference type="Pfam" id="PF08506">
    <property type="entry name" value="Cse1"/>
    <property type="match status" value="1"/>
</dbReference>
<proteinExistence type="predicted"/>
<dbReference type="OrthoDB" id="3268246at2759"/>
<comment type="caution">
    <text evidence="3">The sequence shown here is derived from an EMBL/GenBank/DDBJ whole genome shotgun (WGS) entry which is preliminary data.</text>
</comment>
<sequence length="625" mass="70499">MRQIVEKIILPNMSLRTSDEELFEEDPIEFIRRDLEGSDSDTRRRASADFIRGLMDKFESMITGIVMSYIQHYLNEFQVNPTAHWKSQDTAIYLLTSISTKGHISQHGVTSTNILVDIVDFLDKNILPSLTAPLDSIHPILKVDALKKKLTKDQLASVLPLFVNHLESSSYVVYTYAAICIERVLFLKRDNAFVILEPDIAPHIRTLLASLFKLIERGNTTQKLAENDFLMRCVMRVIISSHNAVVLHAQLALAHLNAILVEISKNPSNPRFNHFTFESLGALIRFTVPTSPDFVSQFETALIPTFQYILVQDVAEFTPYVFQLLAQLLEAHNEPGLTEQYKSFLVPFLSPSLWESKGNIPALVRLLEAYLLRGSEDIIAAKQIEPLLGIFQKLLASKLHDHHGFDLLQSMFIQLPLIALQPYIKQIVILLFTRLNASRTEKFTQRFALLIYLLMALEKPGFGPNFVIASMDEVQPGIFGQVFENFVLPETQKIHGSLERKTTSIGLTRLLVESEAMQAGGPYAELWHLTLMTILKLFELPQEAFDGQDIEEIDPDLDFQVSFAKLGTAARLKPDHFVAIPDPKRYLAERLGQSNQSAGGKIAIAIQTRLPQDAQSVLSSYGLVF</sequence>
<gene>
    <name evidence="3" type="ORF">NEOLI_001473</name>
</gene>
<dbReference type="OMA" id="APIMDSE"/>
<organism evidence="3 4">
    <name type="scientific">Neolecta irregularis (strain DAH-3)</name>
    <dbReference type="NCBI Taxonomy" id="1198029"/>
    <lineage>
        <taxon>Eukaryota</taxon>
        <taxon>Fungi</taxon>
        <taxon>Dikarya</taxon>
        <taxon>Ascomycota</taxon>
        <taxon>Taphrinomycotina</taxon>
        <taxon>Neolectales</taxon>
        <taxon>Neolectaceae</taxon>
        <taxon>Neolecta</taxon>
    </lineage>
</organism>